<reference evidence="3 4" key="1">
    <citation type="submission" date="2020-06" db="EMBL/GenBank/DDBJ databases">
        <authorList>
            <person name="Li R."/>
            <person name="Bekaert M."/>
        </authorList>
    </citation>
    <scope>NUCLEOTIDE SEQUENCE [LARGE SCALE GENOMIC DNA]</scope>
    <source>
        <strain evidence="4">wild</strain>
    </source>
</reference>
<dbReference type="InterPro" id="IPR003034">
    <property type="entry name" value="SAP_dom"/>
</dbReference>
<keyword evidence="4" id="KW-1185">Reference proteome</keyword>
<accession>A0A6J8A518</accession>
<evidence type="ECO:0000313" key="4">
    <source>
        <dbReference type="Proteomes" id="UP000507470"/>
    </source>
</evidence>
<feature type="domain" description="SAP" evidence="2">
    <location>
        <begin position="625"/>
        <end position="659"/>
    </location>
</feature>
<dbReference type="InterPro" id="IPR011042">
    <property type="entry name" value="6-blade_b-propeller_TolB-like"/>
</dbReference>
<dbReference type="SMART" id="SM00513">
    <property type="entry name" value="SAP"/>
    <property type="match status" value="1"/>
</dbReference>
<feature type="region of interest" description="Disordered" evidence="1">
    <location>
        <begin position="1022"/>
        <end position="1067"/>
    </location>
</feature>
<gene>
    <name evidence="3" type="ORF">MCOR_3411</name>
</gene>
<dbReference type="OrthoDB" id="5981398at2759"/>
<dbReference type="Proteomes" id="UP000507470">
    <property type="component" value="Unassembled WGS sequence"/>
</dbReference>
<evidence type="ECO:0000256" key="1">
    <source>
        <dbReference type="SAM" id="MobiDB-lite"/>
    </source>
</evidence>
<dbReference type="SUPFAM" id="SSF63829">
    <property type="entry name" value="Calcium-dependent phosphotriesterase"/>
    <property type="match status" value="1"/>
</dbReference>
<name>A0A6J8A518_MYTCO</name>
<dbReference type="Gene3D" id="2.120.10.30">
    <property type="entry name" value="TolB, C-terminal domain"/>
    <property type="match status" value="1"/>
</dbReference>
<dbReference type="AlphaFoldDB" id="A0A6J8A518"/>
<protein>
    <recommendedName>
        <fullName evidence="2">SAP domain-containing protein</fullName>
    </recommendedName>
</protein>
<sequence length="1091" mass="123286">MEWNLKEQYLRTITKSEFIQNYNSSNQNLNKEGSEKVIISAEEFRKFRDIETGNILIDKYGGIDHMINGENGRGITFVDEEKKKVNDLLPKYRINVLDSDLIPLNTLVSDSRPPRNERQENQLTEFNQILNGMEKSEAVTEHKIRCGICKEIKLVCAADRNNEGKIKYFKRKHYDKCLANSGTTSLKPKVVGQMQQFMKTFLSKQSPENTDTATQDIDTELDADLSIILDIESNTMLDTSTENFADIELIEEGDIFDDEETDDVSFGCVVCSEIETDLSIPHDTDDNFELRSPHENEPDKLALSLQDVINQKKLTPDCFMYKFLTNVFDYALINQNANHTFSWDIEVLEFYNSVQHLGVAVASDGTALKPTIQFDPLYKTNVGLVEEIDIKYVKEHPNIKGEDLKDRFVTEAVVTFCTDVSNSIALPIAVDYMAKRGKTGANILQLMLDRIRLLQNWFLMMSGYRSALSLIRSLRKNGDPDVKEALHRMLKAEDVRNRDRMAVDPIIRMTKQEVGNTLSSLNKVICTIIPERMRFKESNKPGMFCPVSICIGTYGFVIFIDYDNKTNKGRVVLARLHYPVTCKVLLNDIADPRNITMQNTIAFVPEYTTGHIRAIATAKDPKLKVTALRKNDLQKELRKRNASTDGNVKELQTRLHNGIRQICQLEVEHDGIGFLGNNTTILPYSMDWATVLDMTLQKSLLYVSSDTGISAVNLETMTTHLIMKNNEQCQVTGMDIYCDCLIFSDVASGKVKLIDENGSIIDVAGSGAGHDRDGSDKFATLARPYGIACEEKTIYVCNTSAQAVKMITNLKETSNFLKALGTFYSAFGIRLKGTKPKKVSLGEARIDTLKLHSFLEETAGSIKTTFFNGREVTLNGPEGMVSKKTVRSVQLIAKSLQYLEKDLSGVSNVQLQSFLTGQVEHFHATSHIKFDIPTMSQHTRDFHEIIKESIKKIAQWSVHYFTHRDYYYPVPETAIPLANVPFIQKPKPANMTEADKQLVRGDNTKDKAGTLPEVAYELTERQNQLDFNFPSSGPSIEEEEAFEDSNSDDNDTESGQNKSDVEENDFSISELAIRTRTRSGRIIIPRIRLDL</sequence>
<dbReference type="EMBL" id="CACVKT020000584">
    <property type="protein sequence ID" value="CAC5361187.1"/>
    <property type="molecule type" value="Genomic_DNA"/>
</dbReference>
<feature type="compositionally biased region" description="Polar residues" evidence="1">
    <location>
        <begin position="1022"/>
        <end position="1034"/>
    </location>
</feature>
<organism evidence="3 4">
    <name type="scientific">Mytilus coruscus</name>
    <name type="common">Sea mussel</name>
    <dbReference type="NCBI Taxonomy" id="42192"/>
    <lineage>
        <taxon>Eukaryota</taxon>
        <taxon>Metazoa</taxon>
        <taxon>Spiralia</taxon>
        <taxon>Lophotrochozoa</taxon>
        <taxon>Mollusca</taxon>
        <taxon>Bivalvia</taxon>
        <taxon>Autobranchia</taxon>
        <taxon>Pteriomorphia</taxon>
        <taxon>Mytilida</taxon>
        <taxon>Mytiloidea</taxon>
        <taxon>Mytilidae</taxon>
        <taxon>Mytilinae</taxon>
        <taxon>Mytilus</taxon>
    </lineage>
</organism>
<evidence type="ECO:0000259" key="2">
    <source>
        <dbReference type="SMART" id="SM00513"/>
    </source>
</evidence>
<proteinExistence type="predicted"/>
<feature type="compositionally biased region" description="Acidic residues" evidence="1">
    <location>
        <begin position="1036"/>
        <end position="1052"/>
    </location>
</feature>
<evidence type="ECO:0000313" key="3">
    <source>
        <dbReference type="EMBL" id="CAC5361187.1"/>
    </source>
</evidence>